<evidence type="ECO:0000256" key="8">
    <source>
        <dbReference type="SAM" id="MobiDB-lite"/>
    </source>
</evidence>
<feature type="transmembrane region" description="Helical" evidence="9">
    <location>
        <begin position="137"/>
        <end position="159"/>
    </location>
</feature>
<comment type="similarity">
    <text evidence="2">Belongs to the major facilitator superfamily. EmrB family.</text>
</comment>
<dbReference type="Gene3D" id="1.20.1720.10">
    <property type="entry name" value="Multidrug resistance protein D"/>
    <property type="match status" value="1"/>
</dbReference>
<evidence type="ECO:0000256" key="1">
    <source>
        <dbReference type="ARBA" id="ARBA00004651"/>
    </source>
</evidence>
<dbReference type="CDD" id="cd17503">
    <property type="entry name" value="MFS_LmrB_MDR_like"/>
    <property type="match status" value="1"/>
</dbReference>
<dbReference type="AlphaFoldDB" id="A0A0P6VXV1"/>
<feature type="transmembrane region" description="Helical" evidence="9">
    <location>
        <begin position="331"/>
        <end position="351"/>
    </location>
</feature>
<name>A0A0P6VXV1_9HYPH</name>
<dbReference type="Gene3D" id="1.20.1250.20">
    <property type="entry name" value="MFS general substrate transporter like domains"/>
    <property type="match status" value="1"/>
</dbReference>
<dbReference type="PRINTS" id="PR01036">
    <property type="entry name" value="TCRTETB"/>
</dbReference>
<comment type="subcellular location">
    <subcellularLocation>
        <location evidence="1">Cell membrane</location>
        <topology evidence="1">Multi-pass membrane protein</topology>
    </subcellularLocation>
</comment>
<organism evidence="11 12">
    <name type="scientific">Prosthecodimorpha hirschii</name>
    <dbReference type="NCBI Taxonomy" id="665126"/>
    <lineage>
        <taxon>Bacteria</taxon>
        <taxon>Pseudomonadati</taxon>
        <taxon>Pseudomonadota</taxon>
        <taxon>Alphaproteobacteria</taxon>
        <taxon>Hyphomicrobiales</taxon>
        <taxon>Ancalomicrobiaceae</taxon>
        <taxon>Prosthecodimorpha</taxon>
    </lineage>
</organism>
<feature type="transmembrane region" description="Helical" evidence="9">
    <location>
        <begin position="298"/>
        <end position="319"/>
    </location>
</feature>
<dbReference type="Pfam" id="PF07690">
    <property type="entry name" value="MFS_1"/>
    <property type="match status" value="1"/>
</dbReference>
<gene>
    <name evidence="11" type="ORF">ABB55_04735</name>
</gene>
<keyword evidence="7 9" id="KW-0472">Membrane</keyword>
<dbReference type="NCBIfam" id="TIGR00711">
    <property type="entry name" value="efflux_EmrB"/>
    <property type="match status" value="1"/>
</dbReference>
<keyword evidence="3" id="KW-0813">Transport</keyword>
<dbReference type="PANTHER" id="PTHR42718:SF9">
    <property type="entry name" value="MAJOR FACILITATOR SUPERFAMILY MULTIDRUG TRANSPORTER MFSC"/>
    <property type="match status" value="1"/>
</dbReference>
<keyword evidence="12" id="KW-1185">Reference proteome</keyword>
<reference evidence="11 12" key="1">
    <citation type="submission" date="2015-09" db="EMBL/GenBank/DDBJ databases">
        <authorList>
            <person name="Jackson K.R."/>
            <person name="Lunt B.L."/>
            <person name="Fisher J.N.B."/>
            <person name="Gardner A.V."/>
            <person name="Bailey M.E."/>
            <person name="Deus L.M."/>
            <person name="Earl A.S."/>
            <person name="Gibby P.D."/>
            <person name="Hartmann K.A."/>
            <person name="Liu J.E."/>
            <person name="Manci A.M."/>
            <person name="Nielsen D.A."/>
            <person name="Solomon M.B."/>
            <person name="Breakwell D.P."/>
            <person name="Burnett S.H."/>
            <person name="Grose J.H."/>
        </authorList>
    </citation>
    <scope>NUCLEOTIDE SEQUENCE [LARGE SCALE GENOMIC DNA]</scope>
    <source>
        <strain evidence="11 12">16</strain>
    </source>
</reference>
<feature type="transmembrane region" description="Helical" evidence="9">
    <location>
        <begin position="229"/>
        <end position="248"/>
    </location>
</feature>
<dbReference type="Proteomes" id="UP000048984">
    <property type="component" value="Unassembled WGS sequence"/>
</dbReference>
<dbReference type="PANTHER" id="PTHR42718">
    <property type="entry name" value="MAJOR FACILITATOR SUPERFAMILY MULTIDRUG TRANSPORTER MFSC"/>
    <property type="match status" value="1"/>
</dbReference>
<feature type="transmembrane region" description="Helical" evidence="9">
    <location>
        <begin position="171"/>
        <end position="190"/>
    </location>
</feature>
<protein>
    <submittedName>
        <fullName evidence="11">Disulfide bond formation protein DsbA</fullName>
    </submittedName>
</protein>
<evidence type="ECO:0000256" key="5">
    <source>
        <dbReference type="ARBA" id="ARBA00022692"/>
    </source>
</evidence>
<dbReference type="InterPro" id="IPR004638">
    <property type="entry name" value="EmrB-like"/>
</dbReference>
<feature type="transmembrane region" description="Helical" evidence="9">
    <location>
        <begin position="431"/>
        <end position="449"/>
    </location>
</feature>
<evidence type="ECO:0000259" key="10">
    <source>
        <dbReference type="PROSITE" id="PS50850"/>
    </source>
</evidence>
<dbReference type="GO" id="GO:0005886">
    <property type="term" value="C:plasma membrane"/>
    <property type="evidence" value="ECO:0007669"/>
    <property type="project" value="UniProtKB-SubCell"/>
</dbReference>
<feature type="transmembrane region" description="Helical" evidence="9">
    <location>
        <begin position="110"/>
        <end position="131"/>
    </location>
</feature>
<keyword evidence="4" id="KW-1003">Cell membrane</keyword>
<reference evidence="11 12" key="2">
    <citation type="submission" date="2015-10" db="EMBL/GenBank/DDBJ databases">
        <title>Draft Genome Sequence of Prosthecomicrobium hirschii ATCC 27832.</title>
        <authorList>
            <person name="Daniel J."/>
            <person name="Givan S.A."/>
            <person name="Brun Y.V."/>
            <person name="Brown P.J."/>
        </authorList>
    </citation>
    <scope>NUCLEOTIDE SEQUENCE [LARGE SCALE GENOMIC DNA]</scope>
    <source>
        <strain evidence="11 12">16</strain>
    </source>
</reference>
<dbReference type="PROSITE" id="PS50850">
    <property type="entry name" value="MFS"/>
    <property type="match status" value="1"/>
</dbReference>
<feature type="transmembrane region" description="Helical" evidence="9">
    <location>
        <begin position="80"/>
        <end position="103"/>
    </location>
</feature>
<evidence type="ECO:0000313" key="11">
    <source>
        <dbReference type="EMBL" id="KPL51621.1"/>
    </source>
</evidence>
<dbReference type="InterPro" id="IPR011701">
    <property type="entry name" value="MFS"/>
</dbReference>
<keyword evidence="6 9" id="KW-1133">Transmembrane helix</keyword>
<evidence type="ECO:0000256" key="3">
    <source>
        <dbReference type="ARBA" id="ARBA00022448"/>
    </source>
</evidence>
<sequence length="540" mass="56889">MSGPGAGKAPAAVPAGGAQGGAAQGRSVPGGSVPGGEVKNRGMITVCLMAATIMQALDTTIANVALPYMQGSLSATIDQVNWVLTSYIVAAAIMTAPVGWLAMRFGTKKVLIVCAAGFTVASMLCGIAQSITDMVLYRLLQGVFGAALVPLSQAVMMAIYPPERRGQAMAVWGMGVMIGPIMGPTLGGWLTDTLSWHWVFFVNLPFGIATVLGLAAFMQETPTQPSMRFDWFGFAALSIGIGAAQLMLDRGESLGWFDSAEIRAEAIVAAAGLWYFVVHSLTAERPFIPIQIFRDTNFSVGVVFMFVVGIILLATMALVTPFVQNVIGYPVMQAGLLLGTRGIGTMAAMMVTGRLLGRIDARLMILTGLILSTLPLVFMTGMTADTPASTIVWTSIMQGVGLGFVFVPLNTVAFATLPARYRTEGTAVWTLIRNLGSAVGVSIVIAQLTSTTTLMHARLTESLTPWNLGLQFPTAALVDPATTTGRALLEQLVTAQAVIIAYANDFRLMTFISLAALPLLLLIRVGKTPAKVDPAHAVAD</sequence>
<feature type="compositionally biased region" description="Low complexity" evidence="8">
    <location>
        <begin position="7"/>
        <end position="16"/>
    </location>
</feature>
<dbReference type="InterPro" id="IPR036259">
    <property type="entry name" value="MFS_trans_sf"/>
</dbReference>
<proteinExistence type="inferred from homology"/>
<evidence type="ECO:0000256" key="7">
    <source>
        <dbReference type="ARBA" id="ARBA00023136"/>
    </source>
</evidence>
<dbReference type="SUPFAM" id="SSF103473">
    <property type="entry name" value="MFS general substrate transporter"/>
    <property type="match status" value="1"/>
</dbReference>
<evidence type="ECO:0000313" key="12">
    <source>
        <dbReference type="Proteomes" id="UP000048984"/>
    </source>
</evidence>
<feature type="transmembrane region" description="Helical" evidence="9">
    <location>
        <begin position="260"/>
        <end position="278"/>
    </location>
</feature>
<evidence type="ECO:0000256" key="4">
    <source>
        <dbReference type="ARBA" id="ARBA00022475"/>
    </source>
</evidence>
<feature type="region of interest" description="Disordered" evidence="8">
    <location>
        <begin position="1"/>
        <end position="34"/>
    </location>
</feature>
<dbReference type="EMBL" id="LJYW01000001">
    <property type="protein sequence ID" value="KPL51621.1"/>
    <property type="molecule type" value="Genomic_DNA"/>
</dbReference>
<accession>A0A0P6VXV1</accession>
<dbReference type="STRING" id="665126.ABB55_04735"/>
<feature type="transmembrane region" description="Helical" evidence="9">
    <location>
        <begin position="46"/>
        <end position="68"/>
    </location>
</feature>
<evidence type="ECO:0000256" key="9">
    <source>
        <dbReference type="SAM" id="Phobius"/>
    </source>
</evidence>
<feature type="transmembrane region" description="Helical" evidence="9">
    <location>
        <begin position="196"/>
        <end position="217"/>
    </location>
</feature>
<feature type="transmembrane region" description="Helical" evidence="9">
    <location>
        <begin position="396"/>
        <end position="419"/>
    </location>
</feature>
<keyword evidence="5 9" id="KW-0812">Transmembrane</keyword>
<comment type="caution">
    <text evidence="11">The sequence shown here is derived from an EMBL/GenBank/DDBJ whole genome shotgun (WGS) entry which is preliminary data.</text>
</comment>
<dbReference type="GO" id="GO:0022857">
    <property type="term" value="F:transmembrane transporter activity"/>
    <property type="evidence" value="ECO:0007669"/>
    <property type="project" value="InterPro"/>
</dbReference>
<feature type="transmembrane region" description="Helical" evidence="9">
    <location>
        <begin position="506"/>
        <end position="523"/>
    </location>
</feature>
<dbReference type="InterPro" id="IPR020846">
    <property type="entry name" value="MFS_dom"/>
</dbReference>
<feature type="domain" description="Major facilitator superfamily (MFS) profile" evidence="10">
    <location>
        <begin position="44"/>
        <end position="533"/>
    </location>
</feature>
<evidence type="ECO:0000256" key="6">
    <source>
        <dbReference type="ARBA" id="ARBA00022989"/>
    </source>
</evidence>
<evidence type="ECO:0000256" key="2">
    <source>
        <dbReference type="ARBA" id="ARBA00008537"/>
    </source>
</evidence>
<feature type="transmembrane region" description="Helical" evidence="9">
    <location>
        <begin position="363"/>
        <end position="384"/>
    </location>
</feature>